<keyword evidence="8 9" id="KW-0413">Isomerase</keyword>
<evidence type="ECO:0000313" key="13">
    <source>
        <dbReference type="Proteomes" id="UP001254165"/>
    </source>
</evidence>
<evidence type="ECO:0000313" key="12">
    <source>
        <dbReference type="EMBL" id="MDT8899051.1"/>
    </source>
</evidence>
<dbReference type="InterPro" id="IPR001240">
    <property type="entry name" value="PRAI_dom"/>
</dbReference>
<organism evidence="12 13">
    <name type="scientific">Thermanaerothrix solaris</name>
    <dbReference type="NCBI Taxonomy" id="3058434"/>
    <lineage>
        <taxon>Bacteria</taxon>
        <taxon>Bacillati</taxon>
        <taxon>Chloroflexota</taxon>
        <taxon>Anaerolineae</taxon>
        <taxon>Anaerolineales</taxon>
        <taxon>Anaerolineaceae</taxon>
        <taxon>Thermanaerothrix</taxon>
    </lineage>
</organism>
<evidence type="ECO:0000256" key="10">
    <source>
        <dbReference type="SAM" id="Phobius"/>
    </source>
</evidence>
<gene>
    <name evidence="9" type="primary">trpF</name>
    <name evidence="12" type="ORF">QYE77_12330</name>
</gene>
<comment type="caution">
    <text evidence="12">The sequence shown here is derived from an EMBL/GenBank/DDBJ whole genome shotgun (WGS) entry which is preliminary data.</text>
</comment>
<evidence type="ECO:0000256" key="5">
    <source>
        <dbReference type="ARBA" id="ARBA00022605"/>
    </source>
</evidence>
<dbReference type="InterPro" id="IPR013785">
    <property type="entry name" value="Aldolase_TIM"/>
</dbReference>
<dbReference type="RefSeq" id="WP_315625732.1">
    <property type="nucleotide sequence ID" value="NZ_JAUHMF010000002.1"/>
</dbReference>
<keyword evidence="6 9" id="KW-0822">Tryptophan biosynthesis</keyword>
<dbReference type="PANTHER" id="PTHR42894">
    <property type="entry name" value="N-(5'-PHOSPHORIBOSYL)ANTHRANILATE ISOMERASE"/>
    <property type="match status" value="1"/>
</dbReference>
<keyword evidence="10" id="KW-0472">Membrane</keyword>
<feature type="domain" description="N-(5'phosphoribosyl) anthranilate isomerase (PRAI)" evidence="11">
    <location>
        <begin position="3"/>
        <end position="204"/>
    </location>
</feature>
<evidence type="ECO:0000256" key="7">
    <source>
        <dbReference type="ARBA" id="ARBA00023141"/>
    </source>
</evidence>
<accession>A0ABU3NQC9</accession>
<comment type="similarity">
    <text evidence="9">Belongs to the TrpF family.</text>
</comment>
<dbReference type="CDD" id="cd00405">
    <property type="entry name" value="PRAI"/>
    <property type="match status" value="1"/>
</dbReference>
<evidence type="ECO:0000259" key="11">
    <source>
        <dbReference type="Pfam" id="PF00697"/>
    </source>
</evidence>
<keyword evidence="10" id="KW-1133">Transmembrane helix</keyword>
<dbReference type="EMBL" id="JAUHMF010000002">
    <property type="protein sequence ID" value="MDT8899051.1"/>
    <property type="molecule type" value="Genomic_DNA"/>
</dbReference>
<keyword evidence="7 9" id="KW-0057">Aromatic amino acid biosynthesis</keyword>
<keyword evidence="10" id="KW-0812">Transmembrane</keyword>
<dbReference type="SUPFAM" id="SSF51366">
    <property type="entry name" value="Ribulose-phoshate binding barrel"/>
    <property type="match status" value="1"/>
</dbReference>
<dbReference type="EC" id="5.3.1.24" evidence="3 9"/>
<evidence type="ECO:0000256" key="2">
    <source>
        <dbReference type="ARBA" id="ARBA00004664"/>
    </source>
</evidence>
<dbReference type="InterPro" id="IPR011060">
    <property type="entry name" value="RibuloseP-bd_barrel"/>
</dbReference>
<dbReference type="GO" id="GO:0016853">
    <property type="term" value="F:isomerase activity"/>
    <property type="evidence" value="ECO:0007669"/>
    <property type="project" value="UniProtKB-KW"/>
</dbReference>
<evidence type="ECO:0000256" key="1">
    <source>
        <dbReference type="ARBA" id="ARBA00001164"/>
    </source>
</evidence>
<dbReference type="InterPro" id="IPR044643">
    <property type="entry name" value="TrpF_fam"/>
</dbReference>
<reference evidence="12 13" key="1">
    <citation type="submission" date="2023-07" db="EMBL/GenBank/DDBJ databases">
        <title>Novel species of Thermanaerothrix with wide hydrolytic capabilities.</title>
        <authorList>
            <person name="Zayulina K.S."/>
            <person name="Podosokorskaya O.A."/>
            <person name="Elcheninov A.G."/>
        </authorList>
    </citation>
    <scope>NUCLEOTIDE SEQUENCE [LARGE SCALE GENOMIC DNA]</scope>
    <source>
        <strain evidence="12 13">4228-RoL</strain>
    </source>
</reference>
<evidence type="ECO:0000256" key="3">
    <source>
        <dbReference type="ARBA" id="ARBA00012572"/>
    </source>
</evidence>
<dbReference type="PANTHER" id="PTHR42894:SF1">
    <property type="entry name" value="N-(5'-PHOSPHORIBOSYL)ANTHRANILATE ISOMERASE"/>
    <property type="match status" value="1"/>
</dbReference>
<protein>
    <recommendedName>
        <fullName evidence="4 9">N-(5'-phosphoribosyl)anthranilate isomerase</fullName>
        <shortName evidence="9">PRAI</shortName>
        <ecNumber evidence="3 9">5.3.1.24</ecNumber>
    </recommendedName>
</protein>
<sequence length="220" mass="24024">MVAKICGITTLEDALIALAAGAALLGFNFYPRSPRYLLPEKCRSIVEVIRSLYPEATLVGVFVNTPADEVLRILDECQLDLAQLSGDESPAEVKRMGYRAFKAFRPHSQDEMEALLNAYPLRPDPPACLVDAARPGVYGGSGQVANWQIAAWAAHRIPLLLAGGLTPENVATAITQVQPWGVDVASGVEATPGHKDKVRLEEFLRQVRDTYTMLSLSHKR</sequence>
<dbReference type="Pfam" id="PF00697">
    <property type="entry name" value="PRAI"/>
    <property type="match status" value="1"/>
</dbReference>
<dbReference type="HAMAP" id="MF_00135">
    <property type="entry name" value="PRAI"/>
    <property type="match status" value="1"/>
</dbReference>
<dbReference type="Gene3D" id="3.20.20.70">
    <property type="entry name" value="Aldolase class I"/>
    <property type="match status" value="1"/>
</dbReference>
<keyword evidence="13" id="KW-1185">Reference proteome</keyword>
<evidence type="ECO:0000256" key="4">
    <source>
        <dbReference type="ARBA" id="ARBA00022272"/>
    </source>
</evidence>
<evidence type="ECO:0000256" key="6">
    <source>
        <dbReference type="ARBA" id="ARBA00022822"/>
    </source>
</evidence>
<keyword evidence="5 9" id="KW-0028">Amino-acid biosynthesis</keyword>
<feature type="transmembrane region" description="Helical" evidence="10">
    <location>
        <begin position="14"/>
        <end position="31"/>
    </location>
</feature>
<evidence type="ECO:0000256" key="9">
    <source>
        <dbReference type="HAMAP-Rule" id="MF_00135"/>
    </source>
</evidence>
<name>A0ABU3NQC9_9CHLR</name>
<dbReference type="Proteomes" id="UP001254165">
    <property type="component" value="Unassembled WGS sequence"/>
</dbReference>
<comment type="pathway">
    <text evidence="2 9">Amino-acid biosynthesis; L-tryptophan biosynthesis; L-tryptophan from chorismate: step 3/5.</text>
</comment>
<comment type="catalytic activity">
    <reaction evidence="1 9">
        <text>N-(5-phospho-beta-D-ribosyl)anthranilate = 1-(2-carboxyphenylamino)-1-deoxy-D-ribulose 5-phosphate</text>
        <dbReference type="Rhea" id="RHEA:21540"/>
        <dbReference type="ChEBI" id="CHEBI:18277"/>
        <dbReference type="ChEBI" id="CHEBI:58613"/>
        <dbReference type="EC" id="5.3.1.24"/>
    </reaction>
</comment>
<proteinExistence type="inferred from homology"/>
<evidence type="ECO:0000256" key="8">
    <source>
        <dbReference type="ARBA" id="ARBA00023235"/>
    </source>
</evidence>